<sequence length="353" mass="40159">MSLSYPPAPSIRSLVCFQRETTLTHNISKFFHSFALLRVLSLERCKLIDFAPCLALLIHLRYLEIWLSSFPRSICNLWNLQTLLVRTSSSSIILPSNISDLVNLRHLDSNADLYLPSIGKPMKLLEFISNVDLGDVVDNFQKCFPRIKNLTSTLYSDEENDFEVLHHLRILTLIGSGYSRRRSVEREFLRGEPNLGKNHIIIRFPATLKALTLVGCGLPWSYMSIIQALPNLEALIIKDNGFEGTLWETGEEQFQRLKFLSLKELNIKQWEASSINFPCLEQLEVLKCVDLGEIPLELGDISTLEYIVVENCGASLLESLQKIQQEQDDAGNYELKISVDGSYMPPCEPNHDD</sequence>
<dbReference type="PANTHER" id="PTHR15140">
    <property type="entry name" value="TUBULIN-SPECIFIC CHAPERONE E"/>
    <property type="match status" value="1"/>
</dbReference>
<evidence type="ECO:0000313" key="4">
    <source>
        <dbReference type="Proteomes" id="UP001177003"/>
    </source>
</evidence>
<dbReference type="InterPro" id="IPR055414">
    <property type="entry name" value="LRR_R13L4/SHOC2-like"/>
</dbReference>
<dbReference type="EMBL" id="OX465086">
    <property type="protein sequence ID" value="CAI9263411.1"/>
    <property type="molecule type" value="Genomic_DNA"/>
</dbReference>
<reference evidence="3" key="1">
    <citation type="submission" date="2023-04" db="EMBL/GenBank/DDBJ databases">
        <authorList>
            <person name="Vijverberg K."/>
            <person name="Xiong W."/>
            <person name="Schranz E."/>
        </authorList>
    </citation>
    <scope>NUCLEOTIDE SEQUENCE</scope>
</reference>
<gene>
    <name evidence="3" type="ORF">LSALG_LOCUS4101</name>
</gene>
<dbReference type="Gene3D" id="3.80.10.10">
    <property type="entry name" value="Ribonuclease Inhibitor"/>
    <property type="match status" value="1"/>
</dbReference>
<dbReference type="PANTHER" id="PTHR15140:SF37">
    <property type="entry name" value="UBIQUITIN-LIKE DOMAIN-CONTAINING PROTEIN"/>
    <property type="match status" value="1"/>
</dbReference>
<evidence type="ECO:0000259" key="2">
    <source>
        <dbReference type="Pfam" id="PF23598"/>
    </source>
</evidence>
<proteinExistence type="predicted"/>
<protein>
    <recommendedName>
        <fullName evidence="2">Disease resistance R13L4/SHOC-2-like LRR domain-containing protein</fullName>
    </recommendedName>
</protein>
<keyword evidence="4" id="KW-1185">Reference proteome</keyword>
<dbReference type="InterPro" id="IPR032675">
    <property type="entry name" value="LRR_dom_sf"/>
</dbReference>
<keyword evidence="1" id="KW-0677">Repeat</keyword>
<feature type="domain" description="Disease resistance R13L4/SHOC-2-like LRR" evidence="2">
    <location>
        <begin position="11"/>
        <end position="142"/>
    </location>
</feature>
<organism evidence="3 4">
    <name type="scientific">Lactuca saligna</name>
    <name type="common">Willowleaf lettuce</name>
    <dbReference type="NCBI Taxonomy" id="75948"/>
    <lineage>
        <taxon>Eukaryota</taxon>
        <taxon>Viridiplantae</taxon>
        <taxon>Streptophyta</taxon>
        <taxon>Embryophyta</taxon>
        <taxon>Tracheophyta</taxon>
        <taxon>Spermatophyta</taxon>
        <taxon>Magnoliopsida</taxon>
        <taxon>eudicotyledons</taxon>
        <taxon>Gunneridae</taxon>
        <taxon>Pentapetalae</taxon>
        <taxon>asterids</taxon>
        <taxon>campanulids</taxon>
        <taxon>Asterales</taxon>
        <taxon>Asteraceae</taxon>
        <taxon>Cichorioideae</taxon>
        <taxon>Cichorieae</taxon>
        <taxon>Lactucinae</taxon>
        <taxon>Lactuca</taxon>
    </lineage>
</organism>
<dbReference type="SUPFAM" id="SSF52058">
    <property type="entry name" value="L domain-like"/>
    <property type="match status" value="1"/>
</dbReference>
<dbReference type="Proteomes" id="UP001177003">
    <property type="component" value="Chromosome 0"/>
</dbReference>
<evidence type="ECO:0000313" key="3">
    <source>
        <dbReference type="EMBL" id="CAI9263411.1"/>
    </source>
</evidence>
<dbReference type="Pfam" id="PF23598">
    <property type="entry name" value="LRR_14"/>
    <property type="match status" value="1"/>
</dbReference>
<accession>A0AA35UR22</accession>
<evidence type="ECO:0000256" key="1">
    <source>
        <dbReference type="ARBA" id="ARBA00022737"/>
    </source>
</evidence>
<name>A0AA35UR22_LACSI</name>
<dbReference type="AlphaFoldDB" id="A0AA35UR22"/>